<gene>
    <name evidence="1" type="ORF">LX64_01128</name>
</gene>
<dbReference type="AlphaFoldDB" id="A0A327QUX4"/>
<dbReference type="OrthoDB" id="7950977at2"/>
<sequence>MKKQVDPIPLPKLAKPAQRALQAHHIACLQDLCKYTLSEFAAWHAIGPNAIAAITAAMNEHGLHFATSA</sequence>
<evidence type="ECO:0008006" key="3">
    <source>
        <dbReference type="Google" id="ProtNLM"/>
    </source>
</evidence>
<organism evidence="1 2">
    <name type="scientific">Chitinophaga skermanii</name>
    <dbReference type="NCBI Taxonomy" id="331697"/>
    <lineage>
        <taxon>Bacteria</taxon>
        <taxon>Pseudomonadati</taxon>
        <taxon>Bacteroidota</taxon>
        <taxon>Chitinophagia</taxon>
        <taxon>Chitinophagales</taxon>
        <taxon>Chitinophagaceae</taxon>
        <taxon>Chitinophaga</taxon>
    </lineage>
</organism>
<dbReference type="Gene3D" id="1.10.150.20">
    <property type="entry name" value="5' to 3' exonuclease, C-terminal subdomain"/>
    <property type="match status" value="1"/>
</dbReference>
<dbReference type="RefSeq" id="WP_148707202.1">
    <property type="nucleotide sequence ID" value="NZ_QLLL01000002.1"/>
</dbReference>
<accession>A0A327QUX4</accession>
<proteinExistence type="predicted"/>
<dbReference type="EMBL" id="QLLL01000002">
    <property type="protein sequence ID" value="RAJ08476.1"/>
    <property type="molecule type" value="Genomic_DNA"/>
</dbReference>
<comment type="caution">
    <text evidence="1">The sequence shown here is derived from an EMBL/GenBank/DDBJ whole genome shotgun (WGS) entry which is preliminary data.</text>
</comment>
<dbReference type="Proteomes" id="UP000249547">
    <property type="component" value="Unassembled WGS sequence"/>
</dbReference>
<protein>
    <recommendedName>
        <fullName evidence="3">Helix-hairpin-helix protein</fullName>
    </recommendedName>
</protein>
<evidence type="ECO:0000313" key="2">
    <source>
        <dbReference type="Proteomes" id="UP000249547"/>
    </source>
</evidence>
<dbReference type="SUPFAM" id="SSF47789">
    <property type="entry name" value="C-terminal domain of RNA polymerase alpha subunit"/>
    <property type="match status" value="1"/>
</dbReference>
<reference evidence="1 2" key="1">
    <citation type="submission" date="2018-06" db="EMBL/GenBank/DDBJ databases">
        <title>Genomic Encyclopedia of Archaeal and Bacterial Type Strains, Phase II (KMG-II): from individual species to whole genera.</title>
        <authorList>
            <person name="Goeker M."/>
        </authorList>
    </citation>
    <scope>NUCLEOTIDE SEQUENCE [LARGE SCALE GENOMIC DNA]</scope>
    <source>
        <strain evidence="1 2">DSM 23857</strain>
    </source>
</reference>
<keyword evidence="2" id="KW-1185">Reference proteome</keyword>
<name>A0A327QUX4_9BACT</name>
<evidence type="ECO:0000313" key="1">
    <source>
        <dbReference type="EMBL" id="RAJ08476.1"/>
    </source>
</evidence>